<dbReference type="GO" id="GO:0006281">
    <property type="term" value="P:DNA repair"/>
    <property type="evidence" value="ECO:0007669"/>
    <property type="project" value="InterPro"/>
</dbReference>
<dbReference type="InterPro" id="IPR012310">
    <property type="entry name" value="DNA_ligase_ATP-dep_cent"/>
</dbReference>
<feature type="domain" description="ATP-dependent DNA ligase family profile" evidence="5">
    <location>
        <begin position="119"/>
        <end position="237"/>
    </location>
</feature>
<comment type="catalytic activity">
    <reaction evidence="4">
        <text>ATP + (deoxyribonucleotide)n-3'-hydroxyl + 5'-phospho-(deoxyribonucleotide)m = (deoxyribonucleotide)n+m + AMP + diphosphate.</text>
        <dbReference type="EC" id="6.5.1.1"/>
    </reaction>
</comment>
<dbReference type="InterPro" id="IPR050191">
    <property type="entry name" value="ATP-dep_DNA_ligase"/>
</dbReference>
<evidence type="ECO:0000256" key="4">
    <source>
        <dbReference type="ARBA" id="ARBA00034003"/>
    </source>
</evidence>
<dbReference type="Gene3D" id="2.40.50.140">
    <property type="entry name" value="Nucleic acid-binding proteins"/>
    <property type="match status" value="1"/>
</dbReference>
<proteinExistence type="inferred from homology"/>
<evidence type="ECO:0000313" key="7">
    <source>
        <dbReference type="Proteomes" id="UP000199546"/>
    </source>
</evidence>
<dbReference type="Pfam" id="PF01068">
    <property type="entry name" value="DNA_ligase_A_M"/>
    <property type="match status" value="1"/>
</dbReference>
<dbReference type="NCBIfam" id="TIGR02779">
    <property type="entry name" value="NHEJ_ligase_lig"/>
    <property type="match status" value="1"/>
</dbReference>
<organism evidence="6 7">
    <name type="scientific">Geodermatophilus amargosae</name>
    <dbReference type="NCBI Taxonomy" id="1296565"/>
    <lineage>
        <taxon>Bacteria</taxon>
        <taxon>Bacillati</taxon>
        <taxon>Actinomycetota</taxon>
        <taxon>Actinomycetes</taxon>
        <taxon>Geodermatophilales</taxon>
        <taxon>Geodermatophilaceae</taxon>
        <taxon>Geodermatophilus</taxon>
    </lineage>
</organism>
<dbReference type="CDD" id="cd07906">
    <property type="entry name" value="Adenylation_DNA_ligase_LigD_LigC"/>
    <property type="match status" value="1"/>
</dbReference>
<dbReference type="PANTHER" id="PTHR45674:SF4">
    <property type="entry name" value="DNA LIGASE 1"/>
    <property type="match status" value="1"/>
</dbReference>
<keyword evidence="7" id="KW-1185">Reference proteome</keyword>
<dbReference type="Proteomes" id="UP000199546">
    <property type="component" value="Unassembled WGS sequence"/>
</dbReference>
<dbReference type="Pfam" id="PF04679">
    <property type="entry name" value="DNA_ligase_A_C"/>
    <property type="match status" value="1"/>
</dbReference>
<keyword evidence="3" id="KW-0436">Ligase</keyword>
<comment type="similarity">
    <text evidence="1">Belongs to the ATP-dependent DNA ligase family.</text>
</comment>
<protein>
    <recommendedName>
        <fullName evidence="2">DNA ligase (ATP)</fullName>
        <ecNumber evidence="2">6.5.1.1</ecNumber>
    </recommendedName>
</protein>
<dbReference type="EMBL" id="FPBA01000003">
    <property type="protein sequence ID" value="SFT52747.1"/>
    <property type="molecule type" value="Genomic_DNA"/>
</dbReference>
<dbReference type="InterPro" id="IPR012340">
    <property type="entry name" value="NA-bd_OB-fold"/>
</dbReference>
<dbReference type="Gene3D" id="3.30.470.30">
    <property type="entry name" value="DNA ligase/mRNA capping enzyme"/>
    <property type="match status" value="1"/>
</dbReference>
<dbReference type="GO" id="GO:0006310">
    <property type="term" value="P:DNA recombination"/>
    <property type="evidence" value="ECO:0007669"/>
    <property type="project" value="InterPro"/>
</dbReference>
<dbReference type="PANTHER" id="PTHR45674">
    <property type="entry name" value="DNA LIGASE 1/3 FAMILY MEMBER"/>
    <property type="match status" value="1"/>
</dbReference>
<evidence type="ECO:0000259" key="5">
    <source>
        <dbReference type="PROSITE" id="PS50160"/>
    </source>
</evidence>
<dbReference type="InterPro" id="IPR014146">
    <property type="entry name" value="LigD_ligase_dom"/>
</dbReference>
<accession>A0A1I6YQK5</accession>
<dbReference type="SUPFAM" id="SSF50249">
    <property type="entry name" value="Nucleic acid-binding proteins"/>
    <property type="match status" value="1"/>
</dbReference>
<dbReference type="Gene3D" id="3.30.1490.70">
    <property type="match status" value="1"/>
</dbReference>
<name>A0A1I6YQK5_9ACTN</name>
<sequence length="329" mass="35809">MPRASLPEPPVPAPMLAVAGELPTAEDDDTWGYEFKWDGVRALAAVRDGRLGLWARSGTDLTDRYPELNRLPGVLQRADAVLDGEVVALDRLGRPDFGLLQNRMHRTGGADVARLAAAAPVTFLVFDLLVDGDRGLLDLPYEERRERLDALGPEGHRWVATPWFRGGGAGVHAASRVNGLEGVVAKRLDSAYRPGVRSPEWRKVKHLRMQSVVVGGWRPGKGRRAGGVGSLLVGVHDDDGRLVYAGHVGTGFTDAALRELGALLTPRRGTPFAGDLPRDVARDARWAEPDLVGEVAFAAWTADGRMRHPAWRGLREDVDVDDVVVEWSP</sequence>
<dbReference type="GO" id="GO:0003910">
    <property type="term" value="F:DNA ligase (ATP) activity"/>
    <property type="evidence" value="ECO:0007669"/>
    <property type="project" value="UniProtKB-EC"/>
</dbReference>
<dbReference type="PROSITE" id="PS50160">
    <property type="entry name" value="DNA_LIGASE_A3"/>
    <property type="match status" value="1"/>
</dbReference>
<dbReference type="CDD" id="cd07971">
    <property type="entry name" value="OBF_DNA_ligase_LigD"/>
    <property type="match status" value="1"/>
</dbReference>
<dbReference type="RefSeq" id="WP_245784533.1">
    <property type="nucleotide sequence ID" value="NZ_FPBA01000003.1"/>
</dbReference>
<dbReference type="STRING" id="1296565.SAMN05660657_01353"/>
<evidence type="ECO:0000313" key="6">
    <source>
        <dbReference type="EMBL" id="SFT52747.1"/>
    </source>
</evidence>
<dbReference type="AlphaFoldDB" id="A0A1I6YQK5"/>
<dbReference type="EC" id="6.5.1.1" evidence="2"/>
<dbReference type="GO" id="GO:0005524">
    <property type="term" value="F:ATP binding"/>
    <property type="evidence" value="ECO:0007669"/>
    <property type="project" value="InterPro"/>
</dbReference>
<dbReference type="SUPFAM" id="SSF56091">
    <property type="entry name" value="DNA ligase/mRNA capping enzyme, catalytic domain"/>
    <property type="match status" value="1"/>
</dbReference>
<dbReference type="InterPro" id="IPR012309">
    <property type="entry name" value="DNA_ligase_ATP-dep_C"/>
</dbReference>
<gene>
    <name evidence="6" type="ORF">SAMN05660657_01353</name>
</gene>
<evidence type="ECO:0000256" key="1">
    <source>
        <dbReference type="ARBA" id="ARBA00007572"/>
    </source>
</evidence>
<evidence type="ECO:0000256" key="3">
    <source>
        <dbReference type="ARBA" id="ARBA00022598"/>
    </source>
</evidence>
<reference evidence="7" key="1">
    <citation type="submission" date="2016-10" db="EMBL/GenBank/DDBJ databases">
        <authorList>
            <person name="Varghese N."/>
            <person name="Submissions S."/>
        </authorList>
    </citation>
    <scope>NUCLEOTIDE SEQUENCE [LARGE SCALE GENOMIC DNA]</scope>
    <source>
        <strain evidence="7">DSM 46136</strain>
    </source>
</reference>
<evidence type="ECO:0000256" key="2">
    <source>
        <dbReference type="ARBA" id="ARBA00012727"/>
    </source>
</evidence>